<dbReference type="InterPro" id="IPR000361">
    <property type="entry name" value="ATAP_core_dom"/>
</dbReference>
<proteinExistence type="predicted"/>
<organism evidence="2 3">
    <name type="scientific">Methylomarinum roseum</name>
    <dbReference type="NCBI Taxonomy" id="3067653"/>
    <lineage>
        <taxon>Bacteria</taxon>
        <taxon>Pseudomonadati</taxon>
        <taxon>Pseudomonadota</taxon>
        <taxon>Gammaproteobacteria</taxon>
        <taxon>Methylococcales</taxon>
        <taxon>Methylococcaceae</taxon>
        <taxon>Methylomarinum</taxon>
    </lineage>
</organism>
<gene>
    <name evidence="2" type="ORF">Q9L42_015615</name>
</gene>
<dbReference type="InterPro" id="IPR016092">
    <property type="entry name" value="ATAP"/>
</dbReference>
<dbReference type="GO" id="GO:0005506">
    <property type="term" value="F:iron ion binding"/>
    <property type="evidence" value="ECO:0007669"/>
    <property type="project" value="TreeGrafter"/>
</dbReference>
<evidence type="ECO:0000313" key="2">
    <source>
        <dbReference type="EMBL" id="XBS19775.1"/>
    </source>
</evidence>
<dbReference type="Proteomes" id="UP001225378">
    <property type="component" value="Chromosome"/>
</dbReference>
<dbReference type="InterPro" id="IPR035903">
    <property type="entry name" value="HesB-like_dom_sf"/>
</dbReference>
<dbReference type="GO" id="GO:0051537">
    <property type="term" value="F:2 iron, 2 sulfur cluster binding"/>
    <property type="evidence" value="ECO:0007669"/>
    <property type="project" value="TreeGrafter"/>
</dbReference>
<dbReference type="GO" id="GO:0016226">
    <property type="term" value="P:iron-sulfur cluster assembly"/>
    <property type="evidence" value="ECO:0007669"/>
    <property type="project" value="InterPro"/>
</dbReference>
<dbReference type="PANTHER" id="PTHR43011:SF1">
    <property type="entry name" value="IRON-SULFUR CLUSTER ASSEMBLY 2 HOMOLOG, MITOCHONDRIAL"/>
    <property type="match status" value="1"/>
</dbReference>
<reference evidence="2 3" key="1">
    <citation type="journal article" date="2024" name="Microbiology">
        <title>Methylomarinum rosea sp. nov., a novel halophilic methanotrophic bacterium from the hypersaline Lake Elton.</title>
        <authorList>
            <person name="Suleimanov R.Z."/>
            <person name="Oshkin I.Y."/>
            <person name="Danilova O.V."/>
            <person name="Suzina N.E."/>
            <person name="Dedysh S.N."/>
        </authorList>
    </citation>
    <scope>NUCLEOTIDE SEQUENCE [LARGE SCALE GENOMIC DNA]</scope>
    <source>
        <strain evidence="2 3">Ch1-1</strain>
    </source>
</reference>
<name>A0AAU7NS39_9GAMM</name>
<dbReference type="KEGG" id="mech:Q9L42_015615"/>
<dbReference type="Pfam" id="PF01521">
    <property type="entry name" value="Fe-S_biosyn"/>
    <property type="match status" value="1"/>
</dbReference>
<accession>A0AAU7NS39</accession>
<dbReference type="InterPro" id="IPR017870">
    <property type="entry name" value="FeS_cluster_insertion_CS"/>
</dbReference>
<evidence type="ECO:0000313" key="3">
    <source>
        <dbReference type="Proteomes" id="UP001225378"/>
    </source>
</evidence>
<sequence>MITLTENAINAVSRFIAGSEKPTAGLRIEVTDGGCSGFQYGLRLDEQQSDEDTVIDCGAIKVLVDQTSLPMLDGMTVDFVDSLDGSGFKFTNPNAVKSCACGTSFSTSDNGAANKTCSS</sequence>
<dbReference type="RefSeq" id="WP_305907478.1">
    <property type="nucleotide sequence ID" value="NZ_CP157743.1"/>
</dbReference>
<dbReference type="PANTHER" id="PTHR43011">
    <property type="entry name" value="IRON-SULFUR CLUSTER ASSEMBLY 2 HOMOLOG, MITOCHONDRIAL"/>
    <property type="match status" value="1"/>
</dbReference>
<evidence type="ECO:0000259" key="1">
    <source>
        <dbReference type="Pfam" id="PF01521"/>
    </source>
</evidence>
<dbReference type="AlphaFoldDB" id="A0AAU7NS39"/>
<dbReference type="PROSITE" id="PS01152">
    <property type="entry name" value="HESB"/>
    <property type="match status" value="1"/>
</dbReference>
<dbReference type="EMBL" id="CP157743">
    <property type="protein sequence ID" value="XBS19775.1"/>
    <property type="molecule type" value="Genomic_DNA"/>
</dbReference>
<dbReference type="SUPFAM" id="SSF89360">
    <property type="entry name" value="HesB-like domain"/>
    <property type="match status" value="1"/>
</dbReference>
<dbReference type="NCBIfam" id="TIGR00049">
    <property type="entry name" value="iron-sulfur cluster assembly accessory protein"/>
    <property type="match status" value="1"/>
</dbReference>
<dbReference type="GO" id="GO:0051539">
    <property type="term" value="F:4 iron, 4 sulfur cluster binding"/>
    <property type="evidence" value="ECO:0007669"/>
    <property type="project" value="TreeGrafter"/>
</dbReference>
<keyword evidence="3" id="KW-1185">Reference proteome</keyword>
<protein>
    <submittedName>
        <fullName evidence="2">Iron-sulfur cluster assembly accessory protein</fullName>
    </submittedName>
</protein>
<feature type="domain" description="Core" evidence="1">
    <location>
        <begin position="2"/>
        <end position="102"/>
    </location>
</feature>
<dbReference type="Gene3D" id="2.60.300.12">
    <property type="entry name" value="HesB-like domain"/>
    <property type="match status" value="1"/>
</dbReference>